<reference evidence="2 3" key="1">
    <citation type="journal article" date="2017" name="Int. J. Syst. Evol. Microbiol.">
        <title>Jeotgalibaca porci sp. nov. and Jeotgalibaca arthritidis sp. nov., isolated from pigs, and emended description of the genus Jeotgalibaca.</title>
        <authorList>
            <person name="Zamora L."/>
            <person name="Perez-Sancho M."/>
            <person name="Dominguez L."/>
            <person name="Fernandez-Garayzabal J.F."/>
            <person name="Vela A.I."/>
        </authorList>
    </citation>
    <scope>NUCLEOTIDE SEQUENCE [LARGE SCALE GENOMIC DNA]</scope>
    <source>
        <strain evidence="2 3">CECT 9157</strain>
    </source>
</reference>
<dbReference type="CDD" id="cd04301">
    <property type="entry name" value="NAT_SF"/>
    <property type="match status" value="1"/>
</dbReference>
<keyword evidence="2" id="KW-0808">Transferase</keyword>
<dbReference type="Proteomes" id="UP000501451">
    <property type="component" value="Chromosome"/>
</dbReference>
<accession>A0A6G7K8A1</accession>
<dbReference type="PROSITE" id="PS51186">
    <property type="entry name" value="GNAT"/>
    <property type="match status" value="1"/>
</dbReference>
<organism evidence="2 3">
    <name type="scientific">Jeotgalibaca arthritidis</name>
    <dbReference type="NCBI Taxonomy" id="1868794"/>
    <lineage>
        <taxon>Bacteria</taxon>
        <taxon>Bacillati</taxon>
        <taxon>Bacillota</taxon>
        <taxon>Bacilli</taxon>
        <taxon>Lactobacillales</taxon>
        <taxon>Carnobacteriaceae</taxon>
        <taxon>Jeotgalibaca</taxon>
    </lineage>
</organism>
<feature type="domain" description="N-acetyltransferase" evidence="1">
    <location>
        <begin position="7"/>
        <end position="168"/>
    </location>
</feature>
<name>A0A6G7K8A1_9LACT</name>
<dbReference type="Gene3D" id="3.40.630.30">
    <property type="match status" value="1"/>
</dbReference>
<dbReference type="EMBL" id="CP049740">
    <property type="protein sequence ID" value="QII81467.1"/>
    <property type="molecule type" value="Genomic_DNA"/>
</dbReference>
<evidence type="ECO:0000313" key="2">
    <source>
        <dbReference type="EMBL" id="QII81467.1"/>
    </source>
</evidence>
<dbReference type="GO" id="GO:0016747">
    <property type="term" value="F:acyltransferase activity, transferring groups other than amino-acyl groups"/>
    <property type="evidence" value="ECO:0007669"/>
    <property type="project" value="InterPro"/>
</dbReference>
<sequence>MYTDKEVTIRPIEDKDLKRLWELMYKEEAPEWKKWDAPYFPHKAVAYDVFLTKATSWINEKDIWGICLNDELIGVVTYYFEDQQKHWLELGIVIHEGQNWGKGIGTRALKMWMDHVFQSVEVAHVGLTTWSGNARMIRAAEKLGMQMEARIRKVRFYEGEYYDSIRMGILREEWQQ</sequence>
<dbReference type="Pfam" id="PF13302">
    <property type="entry name" value="Acetyltransf_3"/>
    <property type="match status" value="1"/>
</dbReference>
<proteinExistence type="predicted"/>
<evidence type="ECO:0000259" key="1">
    <source>
        <dbReference type="PROSITE" id="PS51186"/>
    </source>
</evidence>
<dbReference type="AlphaFoldDB" id="A0A6G7K8A1"/>
<gene>
    <name evidence="2" type="ORF">G7057_02575</name>
</gene>
<evidence type="ECO:0000313" key="3">
    <source>
        <dbReference type="Proteomes" id="UP000501451"/>
    </source>
</evidence>
<dbReference type="RefSeq" id="WP_166161124.1">
    <property type="nucleotide sequence ID" value="NZ_CP049740.1"/>
</dbReference>
<dbReference type="KEGG" id="jar:G7057_02575"/>
<dbReference type="PANTHER" id="PTHR43415:SF4">
    <property type="entry name" value="N-ACETYLTRANSFERASE DOMAIN-CONTAINING PROTEIN"/>
    <property type="match status" value="1"/>
</dbReference>
<dbReference type="InterPro" id="IPR000182">
    <property type="entry name" value="GNAT_dom"/>
</dbReference>
<keyword evidence="3" id="KW-1185">Reference proteome</keyword>
<dbReference type="PANTHER" id="PTHR43415">
    <property type="entry name" value="SPERMIDINE N(1)-ACETYLTRANSFERASE"/>
    <property type="match status" value="1"/>
</dbReference>
<dbReference type="SUPFAM" id="SSF55729">
    <property type="entry name" value="Acyl-CoA N-acyltransferases (Nat)"/>
    <property type="match status" value="1"/>
</dbReference>
<dbReference type="InterPro" id="IPR016181">
    <property type="entry name" value="Acyl_CoA_acyltransferase"/>
</dbReference>
<protein>
    <submittedName>
        <fullName evidence="2">GNAT family N-acetyltransferase</fullName>
    </submittedName>
</protein>